<dbReference type="EMBL" id="PFRH01000001">
    <property type="protein sequence ID" value="PJC52983.1"/>
    <property type="molecule type" value="Genomic_DNA"/>
</dbReference>
<dbReference type="PANTHER" id="PTHR35810:SF1">
    <property type="entry name" value="CYTOPLASMIC PROTEIN"/>
    <property type="match status" value="1"/>
</dbReference>
<feature type="domain" description="Fido" evidence="1">
    <location>
        <begin position="188"/>
        <end position="322"/>
    </location>
</feature>
<dbReference type="PROSITE" id="PS51459">
    <property type="entry name" value="FIDO"/>
    <property type="match status" value="1"/>
</dbReference>
<gene>
    <name evidence="2" type="ORF">CO030_00010</name>
</gene>
<dbReference type="Pfam" id="PF02661">
    <property type="entry name" value="Fic"/>
    <property type="match status" value="1"/>
</dbReference>
<dbReference type="PANTHER" id="PTHR35810">
    <property type="entry name" value="CYTOPLASMIC PROTEIN-RELATED"/>
    <property type="match status" value="1"/>
</dbReference>
<protein>
    <submittedName>
        <fullName evidence="2">Death-on-curing protein</fullName>
    </submittedName>
</protein>
<dbReference type="Proteomes" id="UP000231456">
    <property type="component" value="Unassembled WGS sequence"/>
</dbReference>
<dbReference type="InterPro" id="IPR011204">
    <property type="entry name" value="Virulence_RhuM-like"/>
</dbReference>
<evidence type="ECO:0000259" key="1">
    <source>
        <dbReference type="PROSITE" id="PS51459"/>
    </source>
</evidence>
<proteinExistence type="predicted"/>
<dbReference type="AlphaFoldDB" id="A0A2M8FB76"/>
<name>A0A2M8FB76_9BACT</name>
<evidence type="ECO:0000313" key="3">
    <source>
        <dbReference type="Proteomes" id="UP000231456"/>
    </source>
</evidence>
<dbReference type="InterPro" id="IPR053737">
    <property type="entry name" value="Type_II_TA_Toxin"/>
</dbReference>
<dbReference type="SUPFAM" id="SSF140931">
    <property type="entry name" value="Fic-like"/>
    <property type="match status" value="1"/>
</dbReference>
<dbReference type="Pfam" id="PF13310">
    <property type="entry name" value="Virulence_RhuM"/>
    <property type="match status" value="1"/>
</dbReference>
<dbReference type="InterPro" id="IPR036597">
    <property type="entry name" value="Fido-like_dom_sf"/>
</dbReference>
<dbReference type="InterPro" id="IPR003812">
    <property type="entry name" value="Fido"/>
</dbReference>
<comment type="caution">
    <text evidence="2">The sequence shown here is derived from an EMBL/GenBank/DDBJ whole genome shotgun (WGS) entry which is preliminary data.</text>
</comment>
<dbReference type="Gene3D" id="1.20.120.1870">
    <property type="entry name" value="Fic/DOC protein, Fido domain"/>
    <property type="match status" value="1"/>
</dbReference>
<evidence type="ECO:0000313" key="2">
    <source>
        <dbReference type="EMBL" id="PJC52983.1"/>
    </source>
</evidence>
<organism evidence="2 3">
    <name type="scientific">Candidatus Magasanikbacteria bacterium CG_4_9_14_0_2_um_filter_42_11</name>
    <dbReference type="NCBI Taxonomy" id="1974643"/>
    <lineage>
        <taxon>Bacteria</taxon>
        <taxon>Candidatus Magasanikiibacteriota</taxon>
    </lineage>
</organism>
<accession>A0A2M8FB76</accession>
<sequence length="325" mass="36831">MSKRTSSKQLAIYQAKNGAIAFRGDLEHDTIWGNLNQISDLFDVQKPAISKHLKHIYESGELDKKTTVSILETVQKEGKRMVTRKMEYYNLDAILSIGYRVNSKQATQFRTWATNILKQHLIQGYTINKQRIESHYEQFLHAVAEVKSLLPKENNITSDDILELVNAFASTWFSLDAYDKDTFPKEKISKKSISVDAAELLNALGQLKQDLIAKKQTTKLFAQERKVGSVEGIIGNIFQTAFGKDVYPDTTQKAAHLLYFMVKNHPFVDGNKRSGAFAFIWFLRKAGLLRPSLTPETLTALTLLIAESNPKDKEKMVGLVMMLII</sequence>
<reference evidence="3" key="1">
    <citation type="submission" date="2017-09" db="EMBL/GenBank/DDBJ databases">
        <title>Depth-based differentiation of microbial function through sediment-hosted aquifers and enrichment of novel symbionts in the deep terrestrial subsurface.</title>
        <authorList>
            <person name="Probst A.J."/>
            <person name="Ladd B."/>
            <person name="Jarett J.K."/>
            <person name="Geller-Mcgrath D.E."/>
            <person name="Sieber C.M.K."/>
            <person name="Emerson J.B."/>
            <person name="Anantharaman K."/>
            <person name="Thomas B.C."/>
            <person name="Malmstrom R."/>
            <person name="Stieglmeier M."/>
            <person name="Klingl A."/>
            <person name="Woyke T."/>
            <person name="Ryan C.M."/>
            <person name="Banfield J.F."/>
        </authorList>
    </citation>
    <scope>NUCLEOTIDE SEQUENCE [LARGE SCALE GENOMIC DNA]</scope>
</reference>